<dbReference type="Proteomes" id="UP000005085">
    <property type="component" value="Unassembled WGS sequence"/>
</dbReference>
<keyword evidence="2" id="KW-1185">Reference proteome</keyword>
<proteinExistence type="predicted"/>
<evidence type="ECO:0000313" key="2">
    <source>
        <dbReference type="Proteomes" id="UP000005085"/>
    </source>
</evidence>
<accession>C3XJ69</accession>
<dbReference type="RefSeq" id="WP_005220024.1">
    <property type="nucleotide sequence ID" value="NZ_KI392037.1"/>
</dbReference>
<dbReference type="EMBL" id="ACDN02000029">
    <property type="protein sequence ID" value="EEO25058.1"/>
    <property type="molecule type" value="Genomic_DNA"/>
</dbReference>
<dbReference type="AlphaFoldDB" id="C3XJ69"/>
<name>C3XJ69_9HELI</name>
<reference evidence="1 2" key="1">
    <citation type="journal article" date="2014" name="Genome Announc.">
        <title>Draft genome sequences of six enterohepatic helicobacter species isolated from humans and one from rhesus macaques.</title>
        <authorList>
            <person name="Shen Z."/>
            <person name="Sheh A."/>
            <person name="Young S.K."/>
            <person name="Abouelliel A."/>
            <person name="Ward D.V."/>
            <person name="Earl A.M."/>
            <person name="Fox J.G."/>
        </authorList>
    </citation>
    <scope>NUCLEOTIDE SEQUENCE [LARGE SCALE GENOMIC DNA]</scope>
    <source>
        <strain evidence="1 2">ATCC 43879</strain>
    </source>
</reference>
<protein>
    <submittedName>
        <fullName evidence="1">Uncharacterized protein</fullName>
    </submittedName>
</protein>
<dbReference type="OrthoDB" id="6710110at2"/>
<organism evidence="1 2">
    <name type="scientific">Helicobacter bilis ATCC 43879</name>
    <dbReference type="NCBI Taxonomy" id="613026"/>
    <lineage>
        <taxon>Bacteria</taxon>
        <taxon>Pseudomonadati</taxon>
        <taxon>Campylobacterota</taxon>
        <taxon>Epsilonproteobacteria</taxon>
        <taxon>Campylobacterales</taxon>
        <taxon>Helicobacteraceae</taxon>
        <taxon>Helicobacter</taxon>
    </lineage>
</organism>
<comment type="caution">
    <text evidence="1">The sequence shown here is derived from an EMBL/GenBank/DDBJ whole genome shotgun (WGS) entry which is preliminary data.</text>
</comment>
<dbReference type="InterPro" id="IPR053842">
    <property type="entry name" value="NikA-like"/>
</dbReference>
<sequence>MKDTTINLRLSKELKLILENKAKEANKTSSELLREAIINNKVSHNNSKHISQLIASINKIGNNVNQIAHNLNIARNANNIDEISFENLLLELQNINYHLQDILSAVKC</sequence>
<dbReference type="HOGENOM" id="CLU_2232812_0_0_7"/>
<dbReference type="Pfam" id="PF21983">
    <property type="entry name" value="NikA-like"/>
    <property type="match status" value="1"/>
</dbReference>
<gene>
    <name evidence="1" type="ORF">HRAG_02115</name>
</gene>
<evidence type="ECO:0000313" key="1">
    <source>
        <dbReference type="EMBL" id="EEO25058.1"/>
    </source>
</evidence>